<feature type="chain" id="PRO_5045803304" evidence="13">
    <location>
        <begin position="21"/>
        <end position="719"/>
    </location>
</feature>
<keyword evidence="6 13" id="KW-0732">Signal</keyword>
<dbReference type="PROSITE" id="PS51007">
    <property type="entry name" value="CYTC"/>
    <property type="match status" value="1"/>
</dbReference>
<keyword evidence="4 12" id="KW-0349">Heme</keyword>
<dbReference type="InterPro" id="IPR017512">
    <property type="entry name" value="PQQ_MeOH/EtOH_DH"/>
</dbReference>
<feature type="domain" description="Cytochrome c" evidence="14">
    <location>
        <begin position="619"/>
        <end position="698"/>
    </location>
</feature>
<dbReference type="EMBL" id="JAVDRD010000012">
    <property type="protein sequence ID" value="MDR6512846.1"/>
    <property type="molecule type" value="Genomic_DNA"/>
</dbReference>
<proteinExistence type="inferred from homology"/>
<keyword evidence="9 15" id="KW-0560">Oxidoreductase</keyword>
<dbReference type="Gene3D" id="1.10.760.10">
    <property type="entry name" value="Cytochrome c-like domain"/>
    <property type="match status" value="1"/>
</dbReference>
<comment type="cofactor">
    <cofactor evidence="2">
        <name>pyrroloquinoline quinone</name>
        <dbReference type="ChEBI" id="CHEBI:58442"/>
    </cofactor>
</comment>
<keyword evidence="11" id="KW-1015">Disulfide bond</keyword>
<evidence type="ECO:0000256" key="10">
    <source>
        <dbReference type="ARBA" id="ARBA00023004"/>
    </source>
</evidence>
<protein>
    <submittedName>
        <fullName evidence="15">Alcohol dehydrogenase (Cytochrome c)/quinohemoprotein ethanol dehydrogenase</fullName>
        <ecNumber evidence="15">1.1.2.8</ecNumber>
        <ecNumber evidence="15">1.1.9.1</ecNumber>
    </submittedName>
</protein>
<dbReference type="InterPro" id="IPR009056">
    <property type="entry name" value="Cyt_c-like_dom"/>
</dbReference>
<comment type="cofactor">
    <cofactor evidence="1">
        <name>Ca(2+)</name>
        <dbReference type="ChEBI" id="CHEBI:29108"/>
    </cofactor>
</comment>
<dbReference type="InterPro" id="IPR018391">
    <property type="entry name" value="PQQ_b-propeller_rpt"/>
</dbReference>
<evidence type="ECO:0000256" key="4">
    <source>
        <dbReference type="ARBA" id="ARBA00022617"/>
    </source>
</evidence>
<evidence type="ECO:0000256" key="6">
    <source>
        <dbReference type="ARBA" id="ARBA00022729"/>
    </source>
</evidence>
<gene>
    <name evidence="15" type="ORF">J2792_003733</name>
</gene>
<feature type="signal peptide" evidence="13">
    <location>
        <begin position="1"/>
        <end position="20"/>
    </location>
</feature>
<dbReference type="Pfam" id="PF01011">
    <property type="entry name" value="PQQ"/>
    <property type="match status" value="2"/>
</dbReference>
<keyword evidence="8" id="KW-0634">PQQ</keyword>
<evidence type="ECO:0000256" key="11">
    <source>
        <dbReference type="ARBA" id="ARBA00023157"/>
    </source>
</evidence>
<dbReference type="SUPFAM" id="SSF46626">
    <property type="entry name" value="Cytochrome c"/>
    <property type="match status" value="1"/>
</dbReference>
<dbReference type="RefSeq" id="WP_309806264.1">
    <property type="nucleotide sequence ID" value="NZ_JAVDRD010000012.1"/>
</dbReference>
<name>A0ABU1MR84_9SPHN</name>
<comment type="similarity">
    <text evidence="3">Belongs to the bacterial PQQ dehydrogenase family.</text>
</comment>
<dbReference type="PANTHER" id="PTHR32303">
    <property type="entry name" value="QUINOPROTEIN ALCOHOL DEHYDROGENASE (CYTOCHROME C)"/>
    <property type="match status" value="1"/>
</dbReference>
<dbReference type="CDD" id="cd10279">
    <property type="entry name" value="PQQ_ADH_II"/>
    <property type="match status" value="1"/>
</dbReference>
<comment type="caution">
    <text evidence="15">The sequence shown here is derived from an EMBL/GenBank/DDBJ whole genome shotgun (WGS) entry which is preliminary data.</text>
</comment>
<organism evidence="15 16">
    <name type="scientific">Novosphingobium capsulatum</name>
    <dbReference type="NCBI Taxonomy" id="13688"/>
    <lineage>
        <taxon>Bacteria</taxon>
        <taxon>Pseudomonadati</taxon>
        <taxon>Pseudomonadota</taxon>
        <taxon>Alphaproteobacteria</taxon>
        <taxon>Sphingomonadales</taxon>
        <taxon>Sphingomonadaceae</taxon>
        <taxon>Novosphingobium</taxon>
    </lineage>
</organism>
<dbReference type="InterPro" id="IPR002372">
    <property type="entry name" value="PQQ_rpt_dom"/>
</dbReference>
<evidence type="ECO:0000256" key="3">
    <source>
        <dbReference type="ARBA" id="ARBA00008156"/>
    </source>
</evidence>
<dbReference type="Pfam" id="PF13442">
    <property type="entry name" value="Cytochrome_CBB3"/>
    <property type="match status" value="1"/>
</dbReference>
<evidence type="ECO:0000313" key="16">
    <source>
        <dbReference type="Proteomes" id="UP001184150"/>
    </source>
</evidence>
<dbReference type="Gene3D" id="2.140.10.10">
    <property type="entry name" value="Quinoprotein alcohol dehydrogenase-like superfamily"/>
    <property type="match status" value="1"/>
</dbReference>
<evidence type="ECO:0000256" key="12">
    <source>
        <dbReference type="PROSITE-ProRule" id="PRU00433"/>
    </source>
</evidence>
<dbReference type="EC" id="1.1.2.8" evidence="15"/>
<keyword evidence="16" id="KW-1185">Reference proteome</keyword>
<evidence type="ECO:0000256" key="1">
    <source>
        <dbReference type="ARBA" id="ARBA00001913"/>
    </source>
</evidence>
<keyword evidence="5 12" id="KW-0479">Metal-binding</keyword>
<dbReference type="SMART" id="SM00564">
    <property type="entry name" value="PQQ"/>
    <property type="match status" value="6"/>
</dbReference>
<evidence type="ECO:0000256" key="9">
    <source>
        <dbReference type="ARBA" id="ARBA00023002"/>
    </source>
</evidence>
<evidence type="ECO:0000256" key="13">
    <source>
        <dbReference type="SAM" id="SignalP"/>
    </source>
</evidence>
<dbReference type="NCBIfam" id="TIGR03075">
    <property type="entry name" value="PQQ_enz_alc_DH"/>
    <property type="match status" value="1"/>
</dbReference>
<dbReference type="InterPro" id="IPR036909">
    <property type="entry name" value="Cyt_c-like_dom_sf"/>
</dbReference>
<evidence type="ECO:0000256" key="7">
    <source>
        <dbReference type="ARBA" id="ARBA00022837"/>
    </source>
</evidence>
<dbReference type="PROSITE" id="PS51257">
    <property type="entry name" value="PROKAR_LIPOPROTEIN"/>
    <property type="match status" value="1"/>
</dbReference>
<reference evidence="15 16" key="1">
    <citation type="submission" date="2023-07" db="EMBL/GenBank/DDBJ databases">
        <title>Sorghum-associated microbial communities from plants grown in Nebraska, USA.</title>
        <authorList>
            <person name="Schachtman D."/>
        </authorList>
    </citation>
    <scope>NUCLEOTIDE SEQUENCE [LARGE SCALE GENOMIC DNA]</scope>
    <source>
        <strain evidence="15 16">DS1027</strain>
    </source>
</reference>
<dbReference type="SUPFAM" id="SSF50998">
    <property type="entry name" value="Quinoprotein alcohol dehydrogenase-like"/>
    <property type="match status" value="1"/>
</dbReference>
<dbReference type="Proteomes" id="UP001184150">
    <property type="component" value="Unassembled WGS sequence"/>
</dbReference>
<evidence type="ECO:0000313" key="15">
    <source>
        <dbReference type="EMBL" id="MDR6512846.1"/>
    </source>
</evidence>
<evidence type="ECO:0000259" key="14">
    <source>
        <dbReference type="PROSITE" id="PS51007"/>
    </source>
</evidence>
<accession>A0ABU1MR84</accession>
<sequence>MRNGFVAGLGLASLAALALAGCGKAVGDAPAGAATSGVTDALIATAPQDEWLSYGRDYGEQRFSPLDKINTGNVGQLGLAWSVDLDTARGQEATPLMHDGVLYTTTAWSMVKAYDARTGKVIWQYDPKVPRETLVSACCDAVNRGAALYGDKIYVGTLDGRLIALDQKTGHVVFDKVVVPDPKNYAITGAPRVVKGRIVIGSGGGEYRARGYIAAYDAQTGAQVWKFNTVPGNPKDGFENKAMEAAAKTWTGDWWTLGGGGTVWDSITYDPKTNLILFGTGNAEPWNPAPAGRSGDSLYTSSIVAVNADTGAYAWHYQETPEDRWDFDSDAQITLADMTIDGKPRHVALHAPKNGHVYVLDAQTGQFLSATPFVPVNWNTGIDPKTGRPTINPEARYEKTGKPFIGLPGAGGAHSWQPQSFSPKTNLLYIPANVAGFPYFAAKDWKPSGMGFQTGIDGYTTAMPADPKVQAGALAGTTGALIAWDVANRKVAWRVDQVSPWNGGILSTAGNLVFQGNAQGQFVAYSADKGHKLWSFPAQSGIVAAPMTYAIGGEQYVAVMVGWGGVWDVATGILAHKGGASRNISRLMVFKLGAKGQLPPPPPSNAGPLDPPPLTGTPEQVAHGGMLYGRYCNVCHGDAAVAGGVNPDLRHSGAIGSAEGIKMVVLDGALHEAGMVSFKSVLTADDAEAIRQYLIARANQDKALEAKTGQRIGKGTARN</sequence>
<keyword evidence="7" id="KW-0106">Calcium</keyword>
<evidence type="ECO:0000256" key="2">
    <source>
        <dbReference type="ARBA" id="ARBA00001931"/>
    </source>
</evidence>
<dbReference type="GO" id="GO:0052934">
    <property type="term" value="F:alcohol dehydrogenase (cytochrome c) activity"/>
    <property type="evidence" value="ECO:0007669"/>
    <property type="project" value="UniProtKB-EC"/>
</dbReference>
<keyword evidence="10 12" id="KW-0408">Iron</keyword>
<evidence type="ECO:0000256" key="8">
    <source>
        <dbReference type="ARBA" id="ARBA00022891"/>
    </source>
</evidence>
<dbReference type="EC" id="1.1.9.1" evidence="15"/>
<evidence type="ECO:0000256" key="5">
    <source>
        <dbReference type="ARBA" id="ARBA00022723"/>
    </source>
</evidence>
<dbReference type="InterPro" id="IPR011047">
    <property type="entry name" value="Quinoprotein_ADH-like_sf"/>
</dbReference>